<comment type="caution">
    <text evidence="2">The sequence shown here is derived from an EMBL/GenBank/DDBJ whole genome shotgun (WGS) entry which is preliminary data.</text>
</comment>
<gene>
    <name evidence="2" type="ORF">PACLA_8A085495</name>
</gene>
<protein>
    <recommendedName>
        <fullName evidence="1">QRICH1-like domain-containing protein</fullName>
    </recommendedName>
</protein>
<dbReference type="InterPro" id="IPR052787">
    <property type="entry name" value="MAVS"/>
</dbReference>
<evidence type="ECO:0000313" key="2">
    <source>
        <dbReference type="EMBL" id="CAB4021264.1"/>
    </source>
</evidence>
<dbReference type="OrthoDB" id="5988622at2759"/>
<dbReference type="Proteomes" id="UP001152795">
    <property type="component" value="Unassembled WGS sequence"/>
</dbReference>
<evidence type="ECO:0000313" key="3">
    <source>
        <dbReference type="Proteomes" id="UP001152795"/>
    </source>
</evidence>
<sequence>MNSARKDGRSFGKARTFTEETEAIPTAIPSSTRYKNKWAVEVFKEWQYYRATKGETSSEVDDNVQTVDTLFQEMNGESMAYWLGKFVQEVVRRDGQKYPPRSLYGIVAGLKRYLDEKSGSLALNPLDKSDRGKASHLILDLDEPTNHGWDERGEVIWSSVCFPDDVSELLIGQEVEDEDELDFVQNSDLEDDFDDMMEEED</sequence>
<feature type="domain" description="QRICH1-like" evidence="1">
    <location>
        <begin position="35"/>
        <end position="117"/>
    </location>
</feature>
<reference evidence="2" key="1">
    <citation type="submission" date="2020-04" db="EMBL/GenBank/DDBJ databases">
        <authorList>
            <person name="Alioto T."/>
            <person name="Alioto T."/>
            <person name="Gomez Garrido J."/>
        </authorList>
    </citation>
    <scope>NUCLEOTIDE SEQUENCE</scope>
    <source>
        <strain evidence="2">A484AB</strain>
    </source>
</reference>
<name>A0A7D9J3P6_PARCT</name>
<dbReference type="Pfam" id="PF25561">
    <property type="entry name" value="QRICH1"/>
    <property type="match status" value="1"/>
</dbReference>
<dbReference type="AlphaFoldDB" id="A0A7D9J3P6"/>
<organism evidence="2 3">
    <name type="scientific">Paramuricea clavata</name>
    <name type="common">Red gorgonian</name>
    <name type="synonym">Violescent sea-whip</name>
    <dbReference type="NCBI Taxonomy" id="317549"/>
    <lineage>
        <taxon>Eukaryota</taxon>
        <taxon>Metazoa</taxon>
        <taxon>Cnidaria</taxon>
        <taxon>Anthozoa</taxon>
        <taxon>Octocorallia</taxon>
        <taxon>Malacalcyonacea</taxon>
        <taxon>Plexauridae</taxon>
        <taxon>Paramuricea</taxon>
    </lineage>
</organism>
<proteinExistence type="predicted"/>
<keyword evidence="3" id="KW-1185">Reference proteome</keyword>
<evidence type="ECO:0000259" key="1">
    <source>
        <dbReference type="Pfam" id="PF25561"/>
    </source>
</evidence>
<dbReference type="EMBL" id="CACRXK020011343">
    <property type="protein sequence ID" value="CAB4021264.1"/>
    <property type="molecule type" value="Genomic_DNA"/>
</dbReference>
<accession>A0A7D9J3P6</accession>
<dbReference type="PANTHER" id="PTHR21446">
    <property type="entry name" value="DUF3504 DOMAIN-CONTAINING PROTEIN"/>
    <property type="match status" value="1"/>
</dbReference>
<dbReference type="PANTHER" id="PTHR21446:SF12">
    <property type="entry name" value="POTASSIUM CHANNEL TETRAMERIZATION DOMAIN CONTAINING 1"/>
    <property type="match status" value="1"/>
</dbReference>
<dbReference type="InterPro" id="IPR057926">
    <property type="entry name" value="QRICH1_dom"/>
</dbReference>